<dbReference type="Proteomes" id="UP000183900">
    <property type="component" value="Unassembled WGS sequence"/>
</dbReference>
<name>A0A0K6I3P2_9HYPH</name>
<proteinExistence type="predicted"/>
<keyword evidence="3" id="KW-1185">Reference proteome</keyword>
<dbReference type="PANTHER" id="PTHR36503:SF1">
    <property type="entry name" value="BLR2520 PROTEIN"/>
    <property type="match status" value="1"/>
</dbReference>
<dbReference type="AlphaFoldDB" id="A0A0K6I3P2"/>
<sequence length="141" mass="15199">MEQRLSLITLAVDDLAGTRRFFEDGLGWTASSESQEGIAFYQLPGLALALYPRASLEKDIGRPVPEGLGAISLAWNGRNEAEVDAAYARALRAGAEAVVPPEKAFWGGYTAYVRIPGGHLLEIAFNPFWSLDEHGAIVLPG</sequence>
<dbReference type="OrthoDB" id="9798430at2"/>
<dbReference type="Gene3D" id="3.10.180.10">
    <property type="entry name" value="2,3-Dihydroxybiphenyl 1,2-Dioxygenase, domain 1"/>
    <property type="match status" value="1"/>
</dbReference>
<evidence type="ECO:0000313" key="3">
    <source>
        <dbReference type="Proteomes" id="UP000183900"/>
    </source>
</evidence>
<dbReference type="InterPro" id="IPR029068">
    <property type="entry name" value="Glyas_Bleomycin-R_OHBP_Dase"/>
</dbReference>
<dbReference type="Pfam" id="PF00903">
    <property type="entry name" value="Glyoxalase"/>
    <property type="match status" value="1"/>
</dbReference>
<reference evidence="3" key="1">
    <citation type="submission" date="2015-08" db="EMBL/GenBank/DDBJ databases">
        <authorList>
            <person name="Varghese N."/>
        </authorList>
    </citation>
    <scope>NUCLEOTIDE SEQUENCE [LARGE SCALE GENOMIC DNA]</scope>
    <source>
        <strain evidence="3">DSM 23407</strain>
    </source>
</reference>
<feature type="domain" description="VOC" evidence="1">
    <location>
        <begin position="4"/>
        <end position="126"/>
    </location>
</feature>
<dbReference type="RefSeq" id="WP_055456095.1">
    <property type="nucleotide sequence ID" value="NZ_CYHE01000008.1"/>
</dbReference>
<dbReference type="SUPFAM" id="SSF54593">
    <property type="entry name" value="Glyoxalase/Bleomycin resistance protein/Dihydroxybiphenyl dioxygenase"/>
    <property type="match status" value="1"/>
</dbReference>
<accession>A0A0K6I3P2</accession>
<evidence type="ECO:0000313" key="2">
    <source>
        <dbReference type="EMBL" id="CUA97696.1"/>
    </source>
</evidence>
<organism evidence="2 3">
    <name type="scientific">Pannonibacter indicus</name>
    <dbReference type="NCBI Taxonomy" id="466044"/>
    <lineage>
        <taxon>Bacteria</taxon>
        <taxon>Pseudomonadati</taxon>
        <taxon>Pseudomonadota</taxon>
        <taxon>Alphaproteobacteria</taxon>
        <taxon>Hyphomicrobiales</taxon>
        <taxon>Stappiaceae</taxon>
        <taxon>Pannonibacter</taxon>
    </lineage>
</organism>
<gene>
    <name evidence="2" type="ORF">Ga0061067_10853</name>
</gene>
<dbReference type="PANTHER" id="PTHR36503">
    <property type="entry name" value="BLR2520 PROTEIN"/>
    <property type="match status" value="1"/>
</dbReference>
<dbReference type="InterPro" id="IPR004360">
    <property type="entry name" value="Glyas_Fos-R_dOase_dom"/>
</dbReference>
<dbReference type="InterPro" id="IPR037523">
    <property type="entry name" value="VOC_core"/>
</dbReference>
<evidence type="ECO:0000259" key="1">
    <source>
        <dbReference type="PROSITE" id="PS51819"/>
    </source>
</evidence>
<dbReference type="EMBL" id="CYHE01000008">
    <property type="protein sequence ID" value="CUA97696.1"/>
    <property type="molecule type" value="Genomic_DNA"/>
</dbReference>
<protein>
    <submittedName>
        <fullName evidence="2">Glyoxalase-like domain</fullName>
    </submittedName>
</protein>
<dbReference type="PROSITE" id="PS51819">
    <property type="entry name" value="VOC"/>
    <property type="match status" value="1"/>
</dbReference>